<proteinExistence type="predicted"/>
<dbReference type="Gene3D" id="1.10.167.10">
    <property type="entry name" value="Regulator of G-protein Signalling 4, domain 2"/>
    <property type="match status" value="1"/>
</dbReference>
<evidence type="ECO:0000256" key="2">
    <source>
        <dbReference type="ARBA" id="ARBA00022692"/>
    </source>
</evidence>
<dbReference type="PANTHER" id="PTHR43336">
    <property type="entry name" value="OXYGEN SENSOR HISTIDINE KINASE RESPONSE REGULATOR DEVS/DOSS"/>
    <property type="match status" value="1"/>
</dbReference>
<keyword evidence="2 6" id="KW-0812">Transmembrane</keyword>
<sequence>MSFHNNDSEYHPPASSNRRISRRISGARVIPGSSDVPAGSGTPPRRATMNMVGGGSNATPTQQRRSQRSSIAAMSLGSFRERRSSGRKESAKDEDDFGFYGKVKEQKMDHDDILNTEVFGVRRSSVDLRKASAELLKAAAAAPKGPFKESEGEEDQSESQDASTSNLPEEEGADPTLTLSATYVAAQDPQKTKRYTQAKPGVPSLRTIRKTPNNSRSADVFGGKRLKKTSKIAEISMRSMGTQSGTPRLDTLDAPLDEDESKSAVEEGKTRRIRKTRDLRKSKSNSSASRLTLFAENGAPADEEASEMDVVASGILKDLNDQRSKSPSPVPTPKAENRRESRIPPMLDKAIKIDAGAFRGSGGAYTEEDDEYFDEDDEEDAVIIDSEMRQEDIEFEKAGTMFQGLGDAVVATEWQSSWHVGWKIRGRLLLKTPWFNFMVGLTTMYAIIGMEIAEASVGSRDYFGLHFCSLLSFLFFTFEIIMSSLVIEHYSFSFFFWLDMIGTISLLPDIAFIWPNAWALDGLALARAGRVARTGTRAVRIVRFFRIVRMLRLFRVVKLLSHGRKSVEEEEAEEAAKGGANAELNAYRSRLAKRHAAVVEMRVVTGVIMMLIVMPNLEYVYDFNRYMPLEMIQTMMNLNGKNTTISGAFDTYTASEPTLVYAEAGNFSYSKPGGAIRDENIIVTGVDISNLLFQDVTAHYDLTQEIKDMAILNMLMTMFLAFLFALGSFIFNNDAHELMFQPIARLTEVTSKVSSQLFSINADSINGSESSYIESVLTKIARFFDTEMHKVTTLYTPDNAVWTIDVRREKEEIARVVGSTHRITTGDLHNMRSGSRKEVVQRLMFADFLNDPLAVRYFHTYLASTNDDVLSSRSLDEDDEGSYNEDNLLFWEEIRRYRRAMSSATFQARRIFKTYVHPESENALDFSESMCQALYDEIFLNATPVIDTFDSAEQDAIEIMRMKYFPKFLESDVCNGLVIAKKGLPKAIMVENEYGEQELEEMEEMLGQSNVMELNMAMIKRKSKRKHGPAGVAPGAGKAKPGGGINIPLSPERLKELAAQRAKQRNISIADSNNKVVLQKSNV</sequence>
<dbReference type="AlphaFoldDB" id="A0A9W7BXU9"/>
<comment type="caution">
    <text evidence="8">The sequence shown here is derived from an EMBL/GenBank/DDBJ whole genome shotgun (WGS) entry which is preliminary data.</text>
</comment>
<dbReference type="SUPFAM" id="SSF81324">
    <property type="entry name" value="Voltage-gated potassium channels"/>
    <property type="match status" value="1"/>
</dbReference>
<evidence type="ECO:0000256" key="5">
    <source>
        <dbReference type="SAM" id="MobiDB-lite"/>
    </source>
</evidence>
<feature type="transmembrane region" description="Helical" evidence="6">
    <location>
        <begin position="433"/>
        <end position="450"/>
    </location>
</feature>
<evidence type="ECO:0000256" key="4">
    <source>
        <dbReference type="ARBA" id="ARBA00023136"/>
    </source>
</evidence>
<evidence type="ECO:0000313" key="8">
    <source>
        <dbReference type="EMBL" id="GMH99506.1"/>
    </source>
</evidence>
<dbReference type="Pfam" id="PF00615">
    <property type="entry name" value="RGS"/>
    <property type="match status" value="1"/>
</dbReference>
<dbReference type="SUPFAM" id="SSF48097">
    <property type="entry name" value="Regulator of G-protein signaling, RGS"/>
    <property type="match status" value="1"/>
</dbReference>
<evidence type="ECO:0000313" key="9">
    <source>
        <dbReference type="Proteomes" id="UP001165160"/>
    </source>
</evidence>
<dbReference type="InterPro" id="IPR036305">
    <property type="entry name" value="RGS_sf"/>
</dbReference>
<feature type="compositionally biased region" description="Polar residues" evidence="5">
    <location>
        <begin position="57"/>
        <end position="72"/>
    </location>
</feature>
<organism evidence="8 9">
    <name type="scientific">Triparma verrucosa</name>
    <dbReference type="NCBI Taxonomy" id="1606542"/>
    <lineage>
        <taxon>Eukaryota</taxon>
        <taxon>Sar</taxon>
        <taxon>Stramenopiles</taxon>
        <taxon>Ochrophyta</taxon>
        <taxon>Bolidophyceae</taxon>
        <taxon>Parmales</taxon>
        <taxon>Triparmaceae</taxon>
        <taxon>Triparma</taxon>
    </lineage>
</organism>
<dbReference type="InterPro" id="IPR016137">
    <property type="entry name" value="RGS"/>
</dbReference>
<dbReference type="SMART" id="SM00315">
    <property type="entry name" value="RGS"/>
    <property type="match status" value="1"/>
</dbReference>
<feature type="region of interest" description="Disordered" evidence="5">
    <location>
        <begin position="1023"/>
        <end position="1049"/>
    </location>
</feature>
<dbReference type="GO" id="GO:0016020">
    <property type="term" value="C:membrane"/>
    <property type="evidence" value="ECO:0007669"/>
    <property type="project" value="UniProtKB-SubCell"/>
</dbReference>
<feature type="transmembrane region" description="Helical" evidence="6">
    <location>
        <begin position="494"/>
        <end position="514"/>
    </location>
</feature>
<feature type="compositionally biased region" description="Basic and acidic residues" evidence="5">
    <location>
        <begin position="79"/>
        <end position="91"/>
    </location>
</feature>
<name>A0A9W7BXU9_9STRA</name>
<dbReference type="InterPro" id="IPR044926">
    <property type="entry name" value="RGS_subdomain_2"/>
</dbReference>
<feature type="transmembrane region" description="Helical" evidence="6">
    <location>
        <begin position="710"/>
        <end position="731"/>
    </location>
</feature>
<evidence type="ECO:0000256" key="6">
    <source>
        <dbReference type="SAM" id="Phobius"/>
    </source>
</evidence>
<dbReference type="PROSITE" id="PS50132">
    <property type="entry name" value="RGS"/>
    <property type="match status" value="1"/>
</dbReference>
<dbReference type="EMBL" id="BRXX01000235">
    <property type="protein sequence ID" value="GMH99506.1"/>
    <property type="molecule type" value="Genomic_DNA"/>
</dbReference>
<keyword evidence="4 6" id="KW-0472">Membrane</keyword>
<evidence type="ECO:0000256" key="3">
    <source>
        <dbReference type="ARBA" id="ARBA00022989"/>
    </source>
</evidence>
<evidence type="ECO:0000256" key="1">
    <source>
        <dbReference type="ARBA" id="ARBA00004141"/>
    </source>
</evidence>
<feature type="transmembrane region" description="Helical" evidence="6">
    <location>
        <begin position="603"/>
        <end position="621"/>
    </location>
</feature>
<comment type="subcellular location">
    <subcellularLocation>
        <location evidence="1">Membrane</location>
        <topology evidence="1">Multi-pass membrane protein</topology>
    </subcellularLocation>
</comment>
<evidence type="ECO:0000259" key="7">
    <source>
        <dbReference type="PROSITE" id="PS50132"/>
    </source>
</evidence>
<reference evidence="9" key="1">
    <citation type="journal article" date="2023" name="Commun. Biol.">
        <title>Genome analysis of Parmales, the sister group of diatoms, reveals the evolutionary specialization of diatoms from phago-mixotrophs to photoautotrophs.</title>
        <authorList>
            <person name="Ban H."/>
            <person name="Sato S."/>
            <person name="Yoshikawa S."/>
            <person name="Yamada K."/>
            <person name="Nakamura Y."/>
            <person name="Ichinomiya M."/>
            <person name="Sato N."/>
            <person name="Blanc-Mathieu R."/>
            <person name="Endo H."/>
            <person name="Kuwata A."/>
            <person name="Ogata H."/>
        </authorList>
    </citation>
    <scope>NUCLEOTIDE SEQUENCE [LARGE SCALE GENOMIC DNA]</scope>
    <source>
        <strain evidence="9">NIES 3699</strain>
    </source>
</reference>
<dbReference type="PANTHER" id="PTHR43336:SF3">
    <property type="entry name" value="GUANYLATE CYCLASE DOMAIN-CONTAINING PROTEIN"/>
    <property type="match status" value="1"/>
</dbReference>
<dbReference type="InterPro" id="IPR027359">
    <property type="entry name" value="Volt_channel_dom_sf"/>
</dbReference>
<keyword evidence="9" id="KW-1185">Reference proteome</keyword>
<feature type="compositionally biased region" description="Low complexity" evidence="5">
    <location>
        <begin position="1029"/>
        <end position="1039"/>
    </location>
</feature>
<feature type="compositionally biased region" description="Basic and acidic residues" evidence="5">
    <location>
        <begin position="1"/>
        <end position="10"/>
    </location>
</feature>
<dbReference type="CDD" id="cd07440">
    <property type="entry name" value="RGS"/>
    <property type="match status" value="1"/>
</dbReference>
<protein>
    <recommendedName>
        <fullName evidence="7">RGS domain-containing protein</fullName>
    </recommendedName>
</protein>
<feature type="region of interest" description="Disordered" evidence="5">
    <location>
        <begin position="139"/>
        <end position="343"/>
    </location>
</feature>
<accession>A0A9W7BXU9</accession>
<dbReference type="Gene3D" id="1.20.120.350">
    <property type="entry name" value="Voltage-gated potassium channels. Chain C"/>
    <property type="match status" value="1"/>
</dbReference>
<feature type="compositionally biased region" description="Basic residues" evidence="5">
    <location>
        <begin position="271"/>
        <end position="283"/>
    </location>
</feature>
<feature type="region of interest" description="Disordered" evidence="5">
    <location>
        <begin position="1"/>
        <end position="99"/>
    </location>
</feature>
<feature type="transmembrane region" description="Helical" evidence="6">
    <location>
        <begin position="462"/>
        <end position="482"/>
    </location>
</feature>
<keyword evidence="3 6" id="KW-1133">Transmembrane helix</keyword>
<gene>
    <name evidence="8" type="ORF">TrVE_jg3882</name>
</gene>
<feature type="domain" description="RGS" evidence="7">
    <location>
        <begin position="844"/>
        <end position="978"/>
    </location>
</feature>
<feature type="compositionally biased region" description="Basic and acidic residues" evidence="5">
    <location>
        <begin position="261"/>
        <end position="270"/>
    </location>
</feature>
<dbReference type="Proteomes" id="UP001165160">
    <property type="component" value="Unassembled WGS sequence"/>
</dbReference>